<dbReference type="GO" id="GO:0016020">
    <property type="term" value="C:membrane"/>
    <property type="evidence" value="ECO:0007669"/>
    <property type="project" value="UniProtKB-SubCell"/>
</dbReference>
<dbReference type="PANTHER" id="PTHR47979">
    <property type="entry name" value="DRAB11-RELATED"/>
    <property type="match status" value="1"/>
</dbReference>
<dbReference type="SMART" id="SM00174">
    <property type="entry name" value="RHO"/>
    <property type="match status" value="1"/>
</dbReference>
<evidence type="ECO:0000256" key="6">
    <source>
        <dbReference type="ARBA" id="ARBA00023288"/>
    </source>
</evidence>
<dbReference type="FunFam" id="3.40.50.300:FF:000274">
    <property type="entry name" value="ras-related protein RABA5a"/>
    <property type="match status" value="1"/>
</dbReference>
<gene>
    <name evidence="9" type="ORF">OXX778_LOCUS1194</name>
</gene>
<evidence type="ECO:0000256" key="3">
    <source>
        <dbReference type="ARBA" id="ARBA00022741"/>
    </source>
</evidence>
<comment type="similarity">
    <text evidence="2">Belongs to the small GTPase superfamily. Rab family.</text>
</comment>
<keyword evidence="10" id="KW-1185">Reference proteome</keyword>
<dbReference type="InterPro" id="IPR005225">
    <property type="entry name" value="Small_GTP-bd"/>
</dbReference>
<reference evidence="9" key="1">
    <citation type="submission" date="2021-02" db="EMBL/GenBank/DDBJ databases">
        <authorList>
            <person name="Nowell W R."/>
        </authorList>
    </citation>
    <scope>NUCLEOTIDE SEQUENCE</scope>
    <source>
        <strain evidence="9">Ploen Becks lab</strain>
    </source>
</reference>
<evidence type="ECO:0000256" key="4">
    <source>
        <dbReference type="ARBA" id="ARBA00023134"/>
    </source>
</evidence>
<dbReference type="SMART" id="SM00175">
    <property type="entry name" value="RAB"/>
    <property type="match status" value="1"/>
</dbReference>
<evidence type="ECO:0000256" key="1">
    <source>
        <dbReference type="ARBA" id="ARBA00004635"/>
    </source>
</evidence>
<comment type="subcellular location">
    <subcellularLocation>
        <location evidence="1">Membrane</location>
        <topology evidence="1">Lipid-anchor</topology>
    </subcellularLocation>
</comment>
<evidence type="ECO:0000256" key="5">
    <source>
        <dbReference type="ARBA" id="ARBA00023136"/>
    </source>
</evidence>
<dbReference type="Pfam" id="PF00071">
    <property type="entry name" value="Ras"/>
    <property type="match status" value="1"/>
</dbReference>
<dbReference type="InterPro" id="IPR001806">
    <property type="entry name" value="Small_GTPase"/>
</dbReference>
<protein>
    <submittedName>
        <fullName evidence="9">Uncharacterized protein</fullName>
    </submittedName>
</protein>
<dbReference type="EMBL" id="CAJNOC010000072">
    <property type="protein sequence ID" value="CAF0712274.1"/>
    <property type="molecule type" value="Genomic_DNA"/>
</dbReference>
<dbReference type="InterPro" id="IPR027417">
    <property type="entry name" value="P-loop_NTPase"/>
</dbReference>
<dbReference type="SUPFAM" id="SSF52540">
    <property type="entry name" value="P-loop containing nucleoside triphosphate hydrolases"/>
    <property type="match status" value="1"/>
</dbReference>
<dbReference type="Proteomes" id="UP000663879">
    <property type="component" value="Unassembled WGS sequence"/>
</dbReference>
<evidence type="ECO:0000256" key="8">
    <source>
        <dbReference type="SAM" id="MobiDB-lite"/>
    </source>
</evidence>
<dbReference type="PRINTS" id="PR00449">
    <property type="entry name" value="RASTRNSFRMNG"/>
</dbReference>
<dbReference type="PROSITE" id="PS51420">
    <property type="entry name" value="RHO"/>
    <property type="match status" value="1"/>
</dbReference>
<keyword evidence="7" id="KW-0636">Prenylation</keyword>
<evidence type="ECO:0000256" key="2">
    <source>
        <dbReference type="ARBA" id="ARBA00006270"/>
    </source>
</evidence>
<name>A0A813M4U5_9BILA</name>
<comment type="caution">
    <text evidence="9">The sequence shown here is derived from an EMBL/GenBank/DDBJ whole genome shotgun (WGS) entry which is preliminary data.</text>
</comment>
<dbReference type="PROSITE" id="PS51419">
    <property type="entry name" value="RAB"/>
    <property type="match status" value="1"/>
</dbReference>
<dbReference type="NCBIfam" id="TIGR00231">
    <property type="entry name" value="small_GTP"/>
    <property type="match status" value="1"/>
</dbReference>
<dbReference type="Gene3D" id="3.40.50.300">
    <property type="entry name" value="P-loop containing nucleotide triphosphate hydrolases"/>
    <property type="match status" value="1"/>
</dbReference>
<keyword evidence="3" id="KW-0547">Nucleotide-binding</keyword>
<keyword evidence="5" id="KW-0472">Membrane</keyword>
<evidence type="ECO:0000313" key="10">
    <source>
        <dbReference type="Proteomes" id="UP000663879"/>
    </source>
</evidence>
<organism evidence="9 10">
    <name type="scientific">Brachionus calyciflorus</name>
    <dbReference type="NCBI Taxonomy" id="104777"/>
    <lineage>
        <taxon>Eukaryota</taxon>
        <taxon>Metazoa</taxon>
        <taxon>Spiralia</taxon>
        <taxon>Gnathifera</taxon>
        <taxon>Rotifera</taxon>
        <taxon>Eurotatoria</taxon>
        <taxon>Monogononta</taxon>
        <taxon>Pseudotrocha</taxon>
        <taxon>Ploima</taxon>
        <taxon>Brachionidae</taxon>
        <taxon>Brachionus</taxon>
    </lineage>
</organism>
<dbReference type="GO" id="GO:0005525">
    <property type="term" value="F:GTP binding"/>
    <property type="evidence" value="ECO:0007669"/>
    <property type="project" value="UniProtKB-KW"/>
</dbReference>
<evidence type="ECO:0000256" key="7">
    <source>
        <dbReference type="ARBA" id="ARBA00023289"/>
    </source>
</evidence>
<dbReference type="OrthoDB" id="9989112at2759"/>
<dbReference type="SMART" id="SM00173">
    <property type="entry name" value="RAS"/>
    <property type="match status" value="1"/>
</dbReference>
<dbReference type="SMART" id="SM00176">
    <property type="entry name" value="RAN"/>
    <property type="match status" value="1"/>
</dbReference>
<keyword evidence="4" id="KW-0342">GTP-binding</keyword>
<feature type="region of interest" description="Disordered" evidence="8">
    <location>
        <begin position="206"/>
        <end position="225"/>
    </location>
</feature>
<accession>A0A813M4U5</accession>
<proteinExistence type="inferred from homology"/>
<evidence type="ECO:0000313" key="9">
    <source>
        <dbReference type="EMBL" id="CAF0712274.1"/>
    </source>
</evidence>
<keyword evidence="6" id="KW-0449">Lipoprotein</keyword>
<sequence>MANKIRNYDYLFRVVIIGDSGVGKTNLLLRYTKDQYSSILPSTIGIDFSFKNVEIDSKIIRAHVWDTAGQDKFMSLASSYYHGVAIALLVYDITNLKSYQNVSKWLDELRKYADDTIIITLVGNKSDLEHLREVDTLVAKQYAIENNFSFIETSAFDSTNVEIAFKNALTDAYNIRVKNGSAESIRKVSFQMNPNASTINLNQQTVSDRDNTSGNRKRLRDECCN</sequence>
<dbReference type="AlphaFoldDB" id="A0A813M4U5"/>
<dbReference type="GO" id="GO:0003924">
    <property type="term" value="F:GTPase activity"/>
    <property type="evidence" value="ECO:0007669"/>
    <property type="project" value="InterPro"/>
</dbReference>
<dbReference type="InterPro" id="IPR050209">
    <property type="entry name" value="Rab_GTPases_membrane_traffic"/>
</dbReference>
<dbReference type="PROSITE" id="PS51421">
    <property type="entry name" value="RAS"/>
    <property type="match status" value="1"/>
</dbReference>